<feature type="signal peptide" evidence="4">
    <location>
        <begin position="1"/>
        <end position="41"/>
    </location>
</feature>
<keyword evidence="4" id="KW-0732">Signal</keyword>
<keyword evidence="6" id="KW-1185">Reference proteome</keyword>
<name>A0A495XRB6_9MICO</name>
<dbReference type="AlphaFoldDB" id="A0A495XRB6"/>
<evidence type="ECO:0000256" key="2">
    <source>
        <dbReference type="ARBA" id="ARBA00009194"/>
    </source>
</evidence>
<feature type="chain" id="PRO_5039588329" evidence="4">
    <location>
        <begin position="42"/>
        <end position="255"/>
    </location>
</feature>
<evidence type="ECO:0000256" key="1">
    <source>
        <dbReference type="ARBA" id="ARBA00004196"/>
    </source>
</evidence>
<comment type="caution">
    <text evidence="5">The sequence shown here is derived from an EMBL/GenBank/DDBJ whole genome shotgun (WGS) entry which is preliminary data.</text>
</comment>
<dbReference type="EMBL" id="RBXT01000001">
    <property type="protein sequence ID" value="RKT76637.1"/>
    <property type="molecule type" value="Genomic_DNA"/>
</dbReference>
<dbReference type="CDD" id="cd16334">
    <property type="entry name" value="LppX-like"/>
    <property type="match status" value="1"/>
</dbReference>
<dbReference type="GO" id="GO:0030313">
    <property type="term" value="C:cell envelope"/>
    <property type="evidence" value="ECO:0007669"/>
    <property type="project" value="UniProtKB-SubCell"/>
</dbReference>
<comment type="subcellular location">
    <subcellularLocation>
        <location evidence="1">Cell envelope</location>
    </subcellularLocation>
</comment>
<evidence type="ECO:0000313" key="6">
    <source>
        <dbReference type="Proteomes" id="UP000278440"/>
    </source>
</evidence>
<evidence type="ECO:0000313" key="5">
    <source>
        <dbReference type="EMBL" id="RKT76637.1"/>
    </source>
</evidence>
<comment type="similarity">
    <text evidence="2">Belongs to the LppX/LprAFG lipoprotein family.</text>
</comment>
<dbReference type="InterPro" id="IPR029046">
    <property type="entry name" value="LolA/LolB/LppX"/>
</dbReference>
<keyword evidence="3" id="KW-1003">Cell membrane</keyword>
<dbReference type="SUPFAM" id="SSF89392">
    <property type="entry name" value="Prokaryotic lipoproteins and lipoprotein localization factors"/>
    <property type="match status" value="1"/>
</dbReference>
<dbReference type="Pfam" id="PF07161">
    <property type="entry name" value="LppX_LprAFG"/>
    <property type="match status" value="1"/>
</dbReference>
<proteinExistence type="inferred from homology"/>
<dbReference type="Gene3D" id="2.50.20.20">
    <property type="match status" value="1"/>
</dbReference>
<accession>A0A495XRB6</accession>
<reference evidence="5 6" key="1">
    <citation type="submission" date="2018-10" db="EMBL/GenBank/DDBJ databases">
        <title>Sequencing the genomes of 1000 actinobacteria strains.</title>
        <authorList>
            <person name="Klenk H.-P."/>
        </authorList>
    </citation>
    <scope>NUCLEOTIDE SEQUENCE [LARGE SCALE GENOMIC DNA]</scope>
    <source>
        <strain evidence="5 6">DSM 44267</strain>
    </source>
</reference>
<protein>
    <submittedName>
        <fullName evidence="5">Lipoprotein LprG</fullName>
    </submittedName>
</protein>
<dbReference type="InterPro" id="IPR009830">
    <property type="entry name" value="LppX/LprAFG"/>
</dbReference>
<evidence type="ECO:0000256" key="4">
    <source>
        <dbReference type="SAM" id="SignalP"/>
    </source>
</evidence>
<gene>
    <name evidence="5" type="ORF">DFJ68_0033</name>
</gene>
<evidence type="ECO:0000256" key="3">
    <source>
        <dbReference type="ARBA" id="ARBA00022475"/>
    </source>
</evidence>
<organism evidence="5 6">
    <name type="scientific">Terracoccus luteus</name>
    <dbReference type="NCBI Taxonomy" id="53356"/>
    <lineage>
        <taxon>Bacteria</taxon>
        <taxon>Bacillati</taxon>
        <taxon>Actinomycetota</taxon>
        <taxon>Actinomycetes</taxon>
        <taxon>Micrococcales</taxon>
        <taxon>Intrasporangiaceae</taxon>
        <taxon>Terracoccus</taxon>
    </lineage>
</organism>
<dbReference type="Proteomes" id="UP000278440">
    <property type="component" value="Unassembled WGS sequence"/>
</dbReference>
<sequence length="255" mass="25868">MTALGYRHPVRAASVSLTTMPTTRRATLTAALAIACATGLAACSGDDSTGGTSAEQTPAQRLAAAKAVVDKAPSVHLTLTSADVPSGASGVVSADGWGKHPPAFKGTFKVSLKGVQADAEVVSLDGETYAKLPLVPGMNKIDPASLGLPDPATLFATDAGLTSLLTKTTNPAAGDQVRSGSDVLSTITGKVPGKDVTTLFGVGDANGTFDATYGLTDDQQLRQVVLKGPFFGAGSTSTYTLVLDRYGEAVTIEKP</sequence>
<keyword evidence="3" id="KW-0472">Membrane</keyword>
<keyword evidence="5" id="KW-0449">Lipoprotein</keyword>